<feature type="non-terminal residue" evidence="1">
    <location>
        <position position="42"/>
    </location>
</feature>
<proteinExistence type="predicted"/>
<protein>
    <submittedName>
        <fullName evidence="1">17045_t:CDS:1</fullName>
    </submittedName>
</protein>
<keyword evidence="2" id="KW-1185">Reference proteome</keyword>
<evidence type="ECO:0000313" key="2">
    <source>
        <dbReference type="Proteomes" id="UP000789901"/>
    </source>
</evidence>
<accession>A0ABN7W567</accession>
<sequence>MVALEVDIDSSNLKVKCTFFLFEIKCATTMIIKAEEALPNLE</sequence>
<reference evidence="1 2" key="1">
    <citation type="submission" date="2021-06" db="EMBL/GenBank/DDBJ databases">
        <authorList>
            <person name="Kallberg Y."/>
            <person name="Tangrot J."/>
            <person name="Rosling A."/>
        </authorList>
    </citation>
    <scope>NUCLEOTIDE SEQUENCE [LARGE SCALE GENOMIC DNA]</scope>
    <source>
        <strain evidence="1 2">120-4 pot B 10/14</strain>
    </source>
</reference>
<evidence type="ECO:0000313" key="1">
    <source>
        <dbReference type="EMBL" id="CAG8816510.1"/>
    </source>
</evidence>
<comment type="caution">
    <text evidence="1">The sequence shown here is derived from an EMBL/GenBank/DDBJ whole genome shotgun (WGS) entry which is preliminary data.</text>
</comment>
<dbReference type="Proteomes" id="UP000789901">
    <property type="component" value="Unassembled WGS sequence"/>
</dbReference>
<organism evidence="1 2">
    <name type="scientific">Gigaspora margarita</name>
    <dbReference type="NCBI Taxonomy" id="4874"/>
    <lineage>
        <taxon>Eukaryota</taxon>
        <taxon>Fungi</taxon>
        <taxon>Fungi incertae sedis</taxon>
        <taxon>Mucoromycota</taxon>
        <taxon>Glomeromycotina</taxon>
        <taxon>Glomeromycetes</taxon>
        <taxon>Diversisporales</taxon>
        <taxon>Gigasporaceae</taxon>
        <taxon>Gigaspora</taxon>
    </lineage>
</organism>
<name>A0ABN7W567_GIGMA</name>
<dbReference type="EMBL" id="CAJVQB010031141">
    <property type="protein sequence ID" value="CAG8816510.1"/>
    <property type="molecule type" value="Genomic_DNA"/>
</dbReference>
<gene>
    <name evidence="1" type="ORF">GMARGA_LOCUS26566</name>
</gene>